<dbReference type="EMBL" id="QYSE01000003">
    <property type="protein sequence ID" value="RJF34620.1"/>
    <property type="molecule type" value="Genomic_DNA"/>
</dbReference>
<protein>
    <submittedName>
        <fullName evidence="2">Sulfotransferase</fullName>
    </submittedName>
</protein>
<evidence type="ECO:0000313" key="3">
    <source>
        <dbReference type="Proteomes" id="UP000265938"/>
    </source>
</evidence>
<dbReference type="Pfam" id="PF13469">
    <property type="entry name" value="Sulfotransfer_3"/>
    <property type="match status" value="1"/>
</dbReference>
<dbReference type="PANTHER" id="PTHR12788:SF10">
    <property type="entry name" value="PROTEIN-TYROSINE SULFOTRANSFERASE"/>
    <property type="match status" value="1"/>
</dbReference>
<accession>A0A3A3EI34</accession>
<dbReference type="PANTHER" id="PTHR12788">
    <property type="entry name" value="PROTEIN-TYROSINE SULFOTRANSFERASE 2"/>
    <property type="match status" value="1"/>
</dbReference>
<dbReference type="RefSeq" id="WP_119853519.1">
    <property type="nucleotide sequence ID" value="NZ_QYSE01000003.1"/>
</dbReference>
<reference evidence="2 3" key="1">
    <citation type="submission" date="2018-09" db="EMBL/GenBank/DDBJ databases">
        <title>Identification of marine bacteria producing industrial enzymes.</title>
        <authorList>
            <person name="Cheng T.H."/>
            <person name="Saidin J."/>
            <person name="Muhd D.D."/>
            <person name="Isa M.N.M."/>
            <person name="Bakar M.F.A."/>
            <person name="Ismail N."/>
        </authorList>
    </citation>
    <scope>NUCLEOTIDE SEQUENCE [LARGE SCALE GENOMIC DNA]</scope>
    <source>
        <strain evidence="2 3">MNAD 1.6</strain>
    </source>
</reference>
<organism evidence="2 3">
    <name type="scientific">Pseudoalteromonas gelatinilytica</name>
    <dbReference type="NCBI Taxonomy" id="1703256"/>
    <lineage>
        <taxon>Bacteria</taxon>
        <taxon>Pseudomonadati</taxon>
        <taxon>Pseudomonadota</taxon>
        <taxon>Gammaproteobacteria</taxon>
        <taxon>Alteromonadales</taxon>
        <taxon>Pseudoalteromonadaceae</taxon>
        <taxon>Pseudoalteromonas</taxon>
    </lineage>
</organism>
<dbReference type="InterPro" id="IPR027417">
    <property type="entry name" value="P-loop_NTPase"/>
</dbReference>
<comment type="caution">
    <text evidence="2">The sequence shown here is derived from an EMBL/GenBank/DDBJ whole genome shotgun (WGS) entry which is preliminary data.</text>
</comment>
<gene>
    <name evidence="2" type="ORF">D4741_14665</name>
</gene>
<dbReference type="Proteomes" id="UP000265938">
    <property type="component" value="Unassembled WGS sequence"/>
</dbReference>
<keyword evidence="1 2" id="KW-0808">Transferase</keyword>
<dbReference type="Gene3D" id="3.40.50.300">
    <property type="entry name" value="P-loop containing nucleotide triphosphate hydrolases"/>
    <property type="match status" value="1"/>
</dbReference>
<name>A0A3A3EI34_9GAMM</name>
<sequence>MNKINEPHFLFFSLGRCGTTLFQSIVNSHPSLHLSDEVHWFPHMKSAGLQYHRFFEVDNISAQHLPALSLWWQAIKASHSILFDDVKSKKWGLQFIGTRNIPYIKDLIALYPKARIILLLRDPRDLHLSLLSTGIGHYNSGKDLLNITKVVEESGNPYTTIQYEQLCSIPEQTLRKLSNFLNVSYFQSMLTPLSKRISHAQDTAMSEEQGVHKKNTSVLSKWKTKIPSIDLALQNYQFNYVKELGYEVYEDTAYLRLPTSIAEIHFICCGAEIEKKSTTHTLRLKSLGCICLIFDKSIQGLSKNEATLEYKGKEIKGKVFENIITFDLRVESNDLRVNKVEHSNNKGAHSFLDLIPFKKDKSYYLYSAGSETLHCLNDYYLNKILPLKGVIDLSPAKKNDSRFELPILSPHLLTPDSDIVLITTTYHYFFAREMLEELGFTYDKNIFYIP</sequence>
<evidence type="ECO:0000256" key="1">
    <source>
        <dbReference type="ARBA" id="ARBA00022679"/>
    </source>
</evidence>
<dbReference type="SUPFAM" id="SSF52540">
    <property type="entry name" value="P-loop containing nucleoside triphosphate hydrolases"/>
    <property type="match status" value="1"/>
</dbReference>
<dbReference type="AlphaFoldDB" id="A0A3A3EI34"/>
<dbReference type="InterPro" id="IPR026634">
    <property type="entry name" value="TPST-like"/>
</dbReference>
<evidence type="ECO:0000313" key="2">
    <source>
        <dbReference type="EMBL" id="RJF34620.1"/>
    </source>
</evidence>
<proteinExistence type="predicted"/>
<dbReference type="GO" id="GO:0008476">
    <property type="term" value="F:protein-tyrosine sulfotransferase activity"/>
    <property type="evidence" value="ECO:0007669"/>
    <property type="project" value="InterPro"/>
</dbReference>